<gene>
    <name evidence="1" type="ORF">C7M84_005131</name>
</gene>
<keyword evidence="2" id="KW-1185">Reference proteome</keyword>
<dbReference type="OrthoDB" id="6347053at2759"/>
<dbReference type="AlphaFoldDB" id="A0A423TIL3"/>
<protein>
    <recommendedName>
        <fullName evidence="3">Condensation domain-containing protein</fullName>
    </recommendedName>
</protein>
<dbReference type="Gene3D" id="3.30.559.30">
    <property type="entry name" value="Nonribosomal peptide synthetase, condensation domain"/>
    <property type="match status" value="1"/>
</dbReference>
<accession>A0A423TIL3</accession>
<reference evidence="1 2" key="2">
    <citation type="submission" date="2019-01" db="EMBL/GenBank/DDBJ databases">
        <title>The decoding of complex shrimp genome reveals the adaptation for benthos swimmer, frequently molting mechanism and breeding impact on genome.</title>
        <authorList>
            <person name="Sun Y."/>
            <person name="Gao Y."/>
            <person name="Yu Y."/>
        </authorList>
    </citation>
    <scope>NUCLEOTIDE SEQUENCE [LARGE SCALE GENOMIC DNA]</scope>
    <source>
        <tissue evidence="1">Muscle</tissue>
    </source>
</reference>
<organism evidence="1 2">
    <name type="scientific">Penaeus vannamei</name>
    <name type="common">Whiteleg shrimp</name>
    <name type="synonym">Litopenaeus vannamei</name>
    <dbReference type="NCBI Taxonomy" id="6689"/>
    <lineage>
        <taxon>Eukaryota</taxon>
        <taxon>Metazoa</taxon>
        <taxon>Ecdysozoa</taxon>
        <taxon>Arthropoda</taxon>
        <taxon>Crustacea</taxon>
        <taxon>Multicrustacea</taxon>
        <taxon>Malacostraca</taxon>
        <taxon>Eumalacostraca</taxon>
        <taxon>Eucarida</taxon>
        <taxon>Decapoda</taxon>
        <taxon>Dendrobranchiata</taxon>
        <taxon>Penaeoidea</taxon>
        <taxon>Penaeidae</taxon>
        <taxon>Penaeus</taxon>
    </lineage>
</organism>
<dbReference type="Proteomes" id="UP000283509">
    <property type="component" value="Unassembled WGS sequence"/>
</dbReference>
<dbReference type="SUPFAM" id="SSF52777">
    <property type="entry name" value="CoA-dependent acyltransferases"/>
    <property type="match status" value="2"/>
</dbReference>
<evidence type="ECO:0000313" key="1">
    <source>
        <dbReference type="EMBL" id="ROT76290.1"/>
    </source>
</evidence>
<dbReference type="Gene3D" id="3.30.559.10">
    <property type="entry name" value="Chloramphenicol acetyltransferase-like domain"/>
    <property type="match status" value="1"/>
</dbReference>
<evidence type="ECO:0008006" key="3">
    <source>
        <dbReference type="Google" id="ProtNLM"/>
    </source>
</evidence>
<dbReference type="InterPro" id="IPR023213">
    <property type="entry name" value="CAT-like_dom_sf"/>
</dbReference>
<dbReference type="EMBL" id="QCYY01001676">
    <property type="protein sequence ID" value="ROT76290.1"/>
    <property type="molecule type" value="Genomic_DNA"/>
</dbReference>
<evidence type="ECO:0000313" key="2">
    <source>
        <dbReference type="Proteomes" id="UP000283509"/>
    </source>
</evidence>
<reference evidence="1 2" key="1">
    <citation type="submission" date="2018-04" db="EMBL/GenBank/DDBJ databases">
        <authorList>
            <person name="Zhang X."/>
            <person name="Yuan J."/>
            <person name="Li F."/>
            <person name="Xiang J."/>
        </authorList>
    </citation>
    <scope>NUCLEOTIDE SEQUENCE [LARGE SCALE GENOMIC DNA]</scope>
    <source>
        <tissue evidence="1">Muscle</tissue>
    </source>
</reference>
<proteinExistence type="predicted"/>
<comment type="caution">
    <text evidence="1">The sequence shown here is derived from an EMBL/GenBank/DDBJ whole genome shotgun (WGS) entry which is preliminary data.</text>
</comment>
<sequence>MRIRLEFVADKFVVNAAPATSAHNPVAYSAFREEKNNPPRIPSSGLECFGWAVTEANVPVMFVATQEEKLSSAANALCGSKGVSVTFAADPDAQIRSGSPSDEDVKETNVAYKATRLLRTWHLASTLARPTATRVPASSTLSRQTGVMARGVAGGVAEERNETIKWLWEADASEVMLAVGHAHGCRRVLPCYTLNTLAPLRPEQVEEALRHLQRQTQALRVFMKIRNGKFWICESDQDEISFKVLEGGDPVQAMWRYTNTPVGYDQAPLWQGVFMPGNGSDARAASGPSHLKEVRERFPHQSYLAMPIHHAFIGGPTMPLITQRLVELLNAVIAGRPIDDSRQVGELVPSTEIDAAKRRIREEFERDPARLEAMKEEMLACDSEPVLLKAFPRPGGAPSSGHVFRDVSPALLQKFTAKCKSEGVTFNSGLQGAINTALVETVAEAGLQQDAFSLSINLATDVRRYMSRNPLEVLGLHVRPTVHRVATPARVRDHFWHYCRALHALRPIRSGLALQQEVVREMTQPPGDPHRYYMTPPPVLRDFGLASVGDLTTLIRGEGDHLQLTDILMASSAHRFLYMMLHQIYTFRGHCPYSVSYDTSYMTHETATLIADKVLATIADICK</sequence>
<name>A0A423TIL3_PENVA</name>